<dbReference type="OrthoDB" id="9812787at2"/>
<dbReference type="Pfam" id="PF17774">
    <property type="entry name" value="YlmH_RBD"/>
    <property type="match status" value="1"/>
</dbReference>
<dbReference type="InterPro" id="IPR048443">
    <property type="entry name" value="RqcP2_N"/>
</dbReference>
<proteinExistence type="predicted"/>
<keyword evidence="1" id="KW-0694">RNA-binding</keyword>
<dbReference type="InterPro" id="IPR036986">
    <property type="entry name" value="S4_RNA-bd_sf"/>
</dbReference>
<dbReference type="Pfam" id="PF01479">
    <property type="entry name" value="S4"/>
    <property type="match status" value="1"/>
</dbReference>
<keyword evidence="4" id="KW-1185">Reference proteome</keyword>
<dbReference type="SMART" id="SM00363">
    <property type="entry name" value="S4"/>
    <property type="match status" value="1"/>
</dbReference>
<dbReference type="Gene3D" id="3.10.290.10">
    <property type="entry name" value="RNA-binding S4 domain"/>
    <property type="match status" value="1"/>
</dbReference>
<dbReference type="Gene3D" id="3.30.1370.160">
    <property type="match status" value="1"/>
</dbReference>
<dbReference type="InterPro" id="IPR012677">
    <property type="entry name" value="Nucleotide-bd_a/b_plait_sf"/>
</dbReference>
<evidence type="ECO:0000313" key="3">
    <source>
        <dbReference type="EMBL" id="SIS44175.1"/>
    </source>
</evidence>
<dbReference type="SUPFAM" id="SSF55174">
    <property type="entry name" value="Alpha-L RNA-binding motif"/>
    <property type="match status" value="1"/>
</dbReference>
<evidence type="ECO:0000259" key="2">
    <source>
        <dbReference type="SMART" id="SM00363"/>
    </source>
</evidence>
<feature type="domain" description="RNA-binding S4" evidence="2">
    <location>
        <begin position="183"/>
        <end position="245"/>
    </location>
</feature>
<name>A0A1N7J485_9BACL</name>
<accession>A0A1N7J485</accession>
<dbReference type="PROSITE" id="PS50889">
    <property type="entry name" value="S4"/>
    <property type="match status" value="1"/>
</dbReference>
<dbReference type="GO" id="GO:0003723">
    <property type="term" value="F:RNA binding"/>
    <property type="evidence" value="ECO:0007669"/>
    <property type="project" value="UniProtKB-KW"/>
</dbReference>
<gene>
    <name evidence="3" type="ORF">SAMN05421790_101704</name>
</gene>
<evidence type="ECO:0000313" key="4">
    <source>
        <dbReference type="Proteomes" id="UP000186795"/>
    </source>
</evidence>
<organism evidence="3 4">
    <name type="scientific">Kroppenstedtia eburnea</name>
    <dbReference type="NCBI Taxonomy" id="714067"/>
    <lineage>
        <taxon>Bacteria</taxon>
        <taxon>Bacillati</taxon>
        <taxon>Bacillota</taxon>
        <taxon>Bacilli</taxon>
        <taxon>Bacillales</taxon>
        <taxon>Thermoactinomycetaceae</taxon>
        <taxon>Kroppenstedtia</taxon>
    </lineage>
</organism>
<dbReference type="InterPro" id="IPR002942">
    <property type="entry name" value="S4_RNA-bd"/>
</dbReference>
<dbReference type="AlphaFoldDB" id="A0A1N7J485"/>
<dbReference type="RefSeq" id="WP_076523338.1">
    <property type="nucleotide sequence ID" value="NZ_CP048103.1"/>
</dbReference>
<reference evidence="4" key="1">
    <citation type="submission" date="2017-01" db="EMBL/GenBank/DDBJ databases">
        <authorList>
            <person name="Varghese N."/>
            <person name="Submissions S."/>
        </authorList>
    </citation>
    <scope>NUCLEOTIDE SEQUENCE [LARGE SCALE GENOMIC DNA]</scope>
    <source>
        <strain evidence="4">DSM 45196</strain>
    </source>
</reference>
<dbReference type="CDD" id="cd00165">
    <property type="entry name" value="S4"/>
    <property type="match status" value="1"/>
</dbReference>
<dbReference type="InterPro" id="IPR040591">
    <property type="entry name" value="RqcP2_RBD"/>
</dbReference>
<sequence length="259" mass="29829">MVRKEDLFRHFRSDERPFVERVLDWTEQVERRSRPVLTPFLNPREQTITDMLVKRAPELGVTFDGGFFDAERKRARIFPPWQEEGDNGLSFLELESVDRSSPLKHPDVLGSLLGLGVKREVIGDLLPRETHCQVIIAGEILDYIRMQLNRVGRIPVRMTEIKREEIRPPQQETEVVTVSVASLRVDALVAEAFRLSRAKATPLIKNGRCHINWKTTENPAEPVREGDMISLRGQGRVRVGEILGETKKGRHRIQLIRFL</sequence>
<dbReference type="PANTHER" id="PTHR13633">
    <property type="entry name" value="MITOCHONDRIAL TRANSCRIPTION RESCUE FACTOR 1"/>
    <property type="match status" value="1"/>
</dbReference>
<protein>
    <submittedName>
        <fullName evidence="3">RNA-binding protein YlmH, contains S4-like domain</fullName>
    </submittedName>
</protein>
<dbReference type="EMBL" id="FTOD01000001">
    <property type="protein sequence ID" value="SIS44175.1"/>
    <property type="molecule type" value="Genomic_DNA"/>
</dbReference>
<evidence type="ECO:0000256" key="1">
    <source>
        <dbReference type="PROSITE-ProRule" id="PRU00182"/>
    </source>
</evidence>
<dbReference type="Proteomes" id="UP000186795">
    <property type="component" value="Unassembled WGS sequence"/>
</dbReference>
<dbReference type="Gene3D" id="3.30.70.330">
    <property type="match status" value="1"/>
</dbReference>
<dbReference type="PANTHER" id="PTHR13633:SF3">
    <property type="entry name" value="MITOCHONDRIAL TRANSCRIPTION RESCUE FACTOR 1"/>
    <property type="match status" value="1"/>
</dbReference>
<dbReference type="Pfam" id="PF21278">
    <property type="entry name" value="YlmH_1st"/>
    <property type="match status" value="1"/>
</dbReference>